<sequence length="275" mass="30671">MGSIMESLILETISPRLNPLAQKLVTIPSAPGLLTPRETFSMGSPSACDECGKKFKVFGLKKKCKHCMDVVCKSCLPAHLELKHTHLNVPPRGLRRRKSLELFDATGNGEEDLQFLSPIGSPDLELEYADPESPDVLDGVDGIEAVSDEEDDGDFLDYDAEDDAEDDELVMATLSRQSSIEEEEIQCREMHKIQGAVATWALKEKLAKQELKRNKKDSYCSMSPVFPEVCDYENCSIFAVSYAVVATLIVWVVFLLLFTLYLRARSLPMGLNYVL</sequence>
<keyword evidence="3" id="KW-0862">Zinc</keyword>
<evidence type="ECO:0000256" key="3">
    <source>
        <dbReference type="ARBA" id="ARBA00022833"/>
    </source>
</evidence>
<keyword evidence="4" id="KW-0812">Transmembrane</keyword>
<dbReference type="Gene3D" id="3.30.40.10">
    <property type="entry name" value="Zinc/RING finger domain, C3HC4 (zinc finger)"/>
    <property type="match status" value="1"/>
</dbReference>
<evidence type="ECO:0000256" key="4">
    <source>
        <dbReference type="SAM" id="Phobius"/>
    </source>
</evidence>
<dbReference type="InterPro" id="IPR013083">
    <property type="entry name" value="Znf_RING/FYVE/PHD"/>
</dbReference>
<gene>
    <name evidence="6" type="ORF">PHPALM_4471</name>
</gene>
<dbReference type="InterPro" id="IPR011011">
    <property type="entry name" value="Znf_FYVE_PHD"/>
</dbReference>
<keyword evidence="1" id="KW-0479">Metal-binding</keyword>
<accession>A0A2P4YJQ9</accession>
<proteinExistence type="predicted"/>
<comment type="caution">
    <text evidence="6">The sequence shown here is derived from an EMBL/GenBank/DDBJ whole genome shotgun (WGS) entry which is preliminary data.</text>
</comment>
<feature type="domain" description="FYVE zinc finger" evidence="5">
    <location>
        <begin position="46"/>
        <end position="84"/>
    </location>
</feature>
<protein>
    <recommendedName>
        <fullName evidence="5">FYVE zinc finger domain-containing protein</fullName>
    </recommendedName>
</protein>
<evidence type="ECO:0000313" key="6">
    <source>
        <dbReference type="EMBL" id="POM78047.1"/>
    </source>
</evidence>
<dbReference type="Proteomes" id="UP000237271">
    <property type="component" value="Unassembled WGS sequence"/>
</dbReference>
<evidence type="ECO:0000313" key="7">
    <source>
        <dbReference type="Proteomes" id="UP000237271"/>
    </source>
</evidence>
<evidence type="ECO:0000259" key="5">
    <source>
        <dbReference type="Pfam" id="PF01363"/>
    </source>
</evidence>
<evidence type="ECO:0000256" key="2">
    <source>
        <dbReference type="ARBA" id="ARBA00022771"/>
    </source>
</evidence>
<dbReference type="EMBL" id="NCKW01002184">
    <property type="protein sequence ID" value="POM78047.1"/>
    <property type="molecule type" value="Genomic_DNA"/>
</dbReference>
<reference evidence="6 7" key="1">
    <citation type="journal article" date="2017" name="Genome Biol. Evol.">
        <title>Phytophthora megakarya and P. palmivora, closely related causal agents of cacao black pod rot, underwent increases in genome sizes and gene numbers by different mechanisms.</title>
        <authorList>
            <person name="Ali S.S."/>
            <person name="Shao J."/>
            <person name="Lary D.J."/>
            <person name="Kronmiller B."/>
            <person name="Shen D."/>
            <person name="Strem M.D."/>
            <person name="Amoako-Attah I."/>
            <person name="Akrofi A.Y."/>
            <person name="Begoude B.A."/>
            <person name="Ten Hoopen G.M."/>
            <person name="Coulibaly K."/>
            <person name="Kebe B.I."/>
            <person name="Melnick R.L."/>
            <person name="Guiltinan M.J."/>
            <person name="Tyler B.M."/>
            <person name="Meinhardt L.W."/>
            <person name="Bailey B.A."/>
        </authorList>
    </citation>
    <scope>NUCLEOTIDE SEQUENCE [LARGE SCALE GENOMIC DNA]</scope>
    <source>
        <strain evidence="7">sbr112.9</strain>
    </source>
</reference>
<dbReference type="AlphaFoldDB" id="A0A2P4YJQ9"/>
<keyword evidence="4" id="KW-0472">Membrane</keyword>
<dbReference type="OrthoDB" id="165038at2759"/>
<dbReference type="CDD" id="cd00065">
    <property type="entry name" value="FYVE_like_SF"/>
    <property type="match status" value="1"/>
</dbReference>
<dbReference type="Pfam" id="PF01363">
    <property type="entry name" value="FYVE"/>
    <property type="match status" value="1"/>
</dbReference>
<organism evidence="6 7">
    <name type="scientific">Phytophthora palmivora</name>
    <dbReference type="NCBI Taxonomy" id="4796"/>
    <lineage>
        <taxon>Eukaryota</taxon>
        <taxon>Sar</taxon>
        <taxon>Stramenopiles</taxon>
        <taxon>Oomycota</taxon>
        <taxon>Peronosporomycetes</taxon>
        <taxon>Peronosporales</taxon>
        <taxon>Peronosporaceae</taxon>
        <taxon>Phytophthora</taxon>
    </lineage>
</organism>
<dbReference type="SUPFAM" id="SSF57903">
    <property type="entry name" value="FYVE/PHD zinc finger"/>
    <property type="match status" value="1"/>
</dbReference>
<evidence type="ECO:0000256" key="1">
    <source>
        <dbReference type="ARBA" id="ARBA00022723"/>
    </source>
</evidence>
<name>A0A2P4YJQ9_9STRA</name>
<dbReference type="InterPro" id="IPR000306">
    <property type="entry name" value="Znf_FYVE"/>
</dbReference>
<feature type="transmembrane region" description="Helical" evidence="4">
    <location>
        <begin position="237"/>
        <end position="262"/>
    </location>
</feature>
<keyword evidence="2" id="KW-0863">Zinc-finger</keyword>
<keyword evidence="7" id="KW-1185">Reference proteome</keyword>
<keyword evidence="4" id="KW-1133">Transmembrane helix</keyword>
<dbReference type="GO" id="GO:0008270">
    <property type="term" value="F:zinc ion binding"/>
    <property type="evidence" value="ECO:0007669"/>
    <property type="project" value="UniProtKB-KW"/>
</dbReference>